<comment type="caution">
    <text evidence="14">The sequence shown here is derived from an EMBL/GenBank/DDBJ whole genome shotgun (WGS) entry which is preliminary data.</text>
</comment>
<dbReference type="SUPFAM" id="SSF54631">
    <property type="entry name" value="CBS-domain pair"/>
    <property type="match status" value="1"/>
</dbReference>
<comment type="subcellular location">
    <subcellularLocation>
        <location evidence="1">Cell membrane</location>
        <topology evidence="1">Multi-pass membrane protein</topology>
    </subcellularLocation>
</comment>
<dbReference type="AlphaFoldDB" id="A0A8J3I5C8"/>
<dbReference type="Pfam" id="PF03471">
    <property type="entry name" value="CorC_HlyC"/>
    <property type="match status" value="1"/>
</dbReference>
<dbReference type="PROSITE" id="PS51846">
    <property type="entry name" value="CNNM"/>
    <property type="match status" value="1"/>
</dbReference>
<dbReference type="InterPro" id="IPR051676">
    <property type="entry name" value="UPF0053_domain"/>
</dbReference>
<dbReference type="InterPro" id="IPR044751">
    <property type="entry name" value="Ion_transp-like_CBS"/>
</dbReference>
<evidence type="ECO:0000313" key="15">
    <source>
        <dbReference type="Proteomes" id="UP000612362"/>
    </source>
</evidence>
<evidence type="ECO:0000259" key="13">
    <source>
        <dbReference type="PROSITE" id="PS51846"/>
    </source>
</evidence>
<evidence type="ECO:0000256" key="3">
    <source>
        <dbReference type="ARBA" id="ARBA00022475"/>
    </source>
</evidence>
<dbReference type="InterPro" id="IPR016169">
    <property type="entry name" value="FAD-bd_PCMH_sub2"/>
</dbReference>
<feature type="transmembrane region" description="Helical" evidence="11">
    <location>
        <begin position="6"/>
        <end position="30"/>
    </location>
</feature>
<reference evidence="14" key="1">
    <citation type="submission" date="2020-10" db="EMBL/GenBank/DDBJ databases">
        <title>Taxonomic study of unclassified bacteria belonging to the class Ktedonobacteria.</title>
        <authorList>
            <person name="Yabe S."/>
            <person name="Wang C.M."/>
            <person name="Zheng Y."/>
            <person name="Sakai Y."/>
            <person name="Cavaletti L."/>
            <person name="Monciardini P."/>
            <person name="Donadio S."/>
        </authorList>
    </citation>
    <scope>NUCLEOTIDE SEQUENCE</scope>
    <source>
        <strain evidence="14">SOSP1-1</strain>
    </source>
</reference>
<evidence type="ECO:0000256" key="9">
    <source>
        <dbReference type="PROSITE-ProRule" id="PRU00703"/>
    </source>
</evidence>
<keyword evidence="6 10" id="KW-1133">Transmembrane helix</keyword>
<dbReference type="InterPro" id="IPR036318">
    <property type="entry name" value="FAD-bd_PCMH-like_sf"/>
</dbReference>
<dbReference type="PROSITE" id="PS51371">
    <property type="entry name" value="CBS"/>
    <property type="match status" value="2"/>
</dbReference>
<feature type="domain" description="CBS" evidence="12">
    <location>
        <begin position="292"/>
        <end position="349"/>
    </location>
</feature>
<organism evidence="14 15">
    <name type="scientific">Ktedonospora formicarum</name>
    <dbReference type="NCBI Taxonomy" id="2778364"/>
    <lineage>
        <taxon>Bacteria</taxon>
        <taxon>Bacillati</taxon>
        <taxon>Chloroflexota</taxon>
        <taxon>Ktedonobacteria</taxon>
        <taxon>Ktedonobacterales</taxon>
        <taxon>Ktedonobacteraceae</taxon>
        <taxon>Ktedonospora</taxon>
    </lineage>
</organism>
<evidence type="ECO:0000313" key="14">
    <source>
        <dbReference type="EMBL" id="GHO45084.1"/>
    </source>
</evidence>
<keyword evidence="4 10" id="KW-0812">Transmembrane</keyword>
<dbReference type="Pfam" id="PF01595">
    <property type="entry name" value="CNNM"/>
    <property type="match status" value="1"/>
</dbReference>
<dbReference type="CDD" id="cd04590">
    <property type="entry name" value="CBS_pair_CorC_HlyC_assoc"/>
    <property type="match status" value="1"/>
</dbReference>
<comment type="similarity">
    <text evidence="2">Belongs to the UPF0053 family.</text>
</comment>
<dbReference type="InterPro" id="IPR002550">
    <property type="entry name" value="CNNM"/>
</dbReference>
<dbReference type="InterPro" id="IPR000644">
    <property type="entry name" value="CBS_dom"/>
</dbReference>
<dbReference type="EMBL" id="BNJF01000001">
    <property type="protein sequence ID" value="GHO45084.1"/>
    <property type="molecule type" value="Genomic_DNA"/>
</dbReference>
<keyword evidence="15" id="KW-1185">Reference proteome</keyword>
<dbReference type="FunFam" id="3.10.580.10:FF:000002">
    <property type="entry name" value="Magnesium/cobalt efflux protein CorC"/>
    <property type="match status" value="1"/>
</dbReference>
<name>A0A8J3I5C8_9CHLR</name>
<dbReference type="PANTHER" id="PTHR43099">
    <property type="entry name" value="UPF0053 PROTEIN YRKA"/>
    <property type="match status" value="1"/>
</dbReference>
<evidence type="ECO:0000256" key="1">
    <source>
        <dbReference type="ARBA" id="ARBA00004651"/>
    </source>
</evidence>
<protein>
    <submittedName>
        <fullName evidence="14">Membrane protein</fullName>
    </submittedName>
</protein>
<gene>
    <name evidence="14" type="ORF">KSX_32470</name>
</gene>
<dbReference type="Pfam" id="PF00571">
    <property type="entry name" value="CBS"/>
    <property type="match status" value="1"/>
</dbReference>
<evidence type="ECO:0000256" key="6">
    <source>
        <dbReference type="ARBA" id="ARBA00022989"/>
    </source>
</evidence>
<dbReference type="SMART" id="SM01091">
    <property type="entry name" value="CorC_HlyC"/>
    <property type="match status" value="1"/>
</dbReference>
<dbReference type="RefSeq" id="WP_220194435.1">
    <property type="nucleotide sequence ID" value="NZ_BNJF01000001.1"/>
</dbReference>
<evidence type="ECO:0000256" key="4">
    <source>
        <dbReference type="ARBA" id="ARBA00022692"/>
    </source>
</evidence>
<feature type="domain" description="CBS" evidence="12">
    <location>
        <begin position="225"/>
        <end position="285"/>
    </location>
</feature>
<evidence type="ECO:0000256" key="8">
    <source>
        <dbReference type="ARBA" id="ARBA00023136"/>
    </source>
</evidence>
<dbReference type="InterPro" id="IPR046342">
    <property type="entry name" value="CBS_dom_sf"/>
</dbReference>
<proteinExistence type="inferred from homology"/>
<feature type="domain" description="CNNM transmembrane" evidence="13">
    <location>
        <begin position="1"/>
        <end position="206"/>
    </location>
</feature>
<dbReference type="InterPro" id="IPR005170">
    <property type="entry name" value="Transptr-assoc_dom"/>
</dbReference>
<dbReference type="GO" id="GO:0005886">
    <property type="term" value="C:plasma membrane"/>
    <property type="evidence" value="ECO:0007669"/>
    <property type="project" value="UniProtKB-SubCell"/>
</dbReference>
<dbReference type="GO" id="GO:0050660">
    <property type="term" value="F:flavin adenine dinucleotide binding"/>
    <property type="evidence" value="ECO:0007669"/>
    <property type="project" value="InterPro"/>
</dbReference>
<dbReference type="PANTHER" id="PTHR43099:SF2">
    <property type="entry name" value="UPF0053 PROTEIN YRKA"/>
    <property type="match status" value="1"/>
</dbReference>
<dbReference type="SUPFAM" id="SSF56176">
    <property type="entry name" value="FAD-binding/transporter-associated domain-like"/>
    <property type="match status" value="1"/>
</dbReference>
<evidence type="ECO:0000259" key="12">
    <source>
        <dbReference type="PROSITE" id="PS51371"/>
    </source>
</evidence>
<evidence type="ECO:0000256" key="10">
    <source>
        <dbReference type="PROSITE-ProRule" id="PRU01193"/>
    </source>
</evidence>
<keyword evidence="5" id="KW-0677">Repeat</keyword>
<dbReference type="Proteomes" id="UP000612362">
    <property type="component" value="Unassembled WGS sequence"/>
</dbReference>
<sequence>MDIPSLLGLLSVFVLVGANAFFVAAEFALVKVRETRIEQLVAEGSKVAKVVRSQLQHLDTYIAATQLGITLASLALGWVGEPALGHLVEPLFLWIGGQAAETITHSVAIALSFALITAFHIIMGELVPKSIALQRSERTALFVARPLSLFATIFRPFIKLMNGVGNLVVRLLGFQVAHEHDSVHTVEELEMLVTQSQQAGLLQKQEEVLLRHIFTFSDKSVQQIMVPRSEISSLSLSCSREEMQAALASEHYTRYPIYENTIDNIVGIIHIKDIFTQTQQGGNELVFDLRALLRPVLYVPETTPIDAILTQMRSKRIHMAIVIDEYGSTSGIVTLEDIIEEIVGEVQDEFDTREAGVRSEVETLPGGRYSVDGLMSLSSFAEHFGEDNIEDSLEDMHSHTIAGYIFEKLDRIPLLGDHVAFGDYQLKVEEMDGRRISRIGVERRKQKATQDALDSEQKI</sequence>
<dbReference type="SMART" id="SM00116">
    <property type="entry name" value="CBS"/>
    <property type="match status" value="1"/>
</dbReference>
<evidence type="ECO:0000256" key="2">
    <source>
        <dbReference type="ARBA" id="ARBA00006337"/>
    </source>
</evidence>
<keyword evidence="7 9" id="KW-0129">CBS domain</keyword>
<evidence type="ECO:0000256" key="11">
    <source>
        <dbReference type="SAM" id="Phobius"/>
    </source>
</evidence>
<accession>A0A8J3I5C8</accession>
<dbReference type="Gene3D" id="3.10.580.10">
    <property type="entry name" value="CBS-domain"/>
    <property type="match status" value="1"/>
</dbReference>
<keyword evidence="8 10" id="KW-0472">Membrane</keyword>
<dbReference type="Gene3D" id="3.30.465.10">
    <property type="match status" value="1"/>
</dbReference>
<evidence type="ECO:0000256" key="5">
    <source>
        <dbReference type="ARBA" id="ARBA00022737"/>
    </source>
</evidence>
<evidence type="ECO:0000256" key="7">
    <source>
        <dbReference type="ARBA" id="ARBA00023122"/>
    </source>
</evidence>
<keyword evidence="3" id="KW-1003">Cell membrane</keyword>